<accession>A0AAV7Z0B3</accession>
<name>A0AAV7Z0B3_9EUKA</name>
<dbReference type="GO" id="GO:0051015">
    <property type="term" value="F:actin filament binding"/>
    <property type="evidence" value="ECO:0007669"/>
    <property type="project" value="InterPro"/>
</dbReference>
<comment type="caution">
    <text evidence="2">The sequence shown here is derived from an EMBL/GenBank/DDBJ whole genome shotgun (WGS) entry which is preliminary data.</text>
</comment>
<dbReference type="Proteomes" id="UP001146793">
    <property type="component" value="Unassembled WGS sequence"/>
</dbReference>
<dbReference type="PRINTS" id="PR00597">
    <property type="entry name" value="GELSOLIN"/>
</dbReference>
<protein>
    <submittedName>
        <fullName evidence="2">Severin</fullName>
    </submittedName>
</protein>
<proteinExistence type="predicted"/>
<dbReference type="CDD" id="cd11290">
    <property type="entry name" value="gelsolin_S1_like"/>
    <property type="match status" value="1"/>
</dbReference>
<dbReference type="InterPro" id="IPR007123">
    <property type="entry name" value="Gelsolin-like_dom"/>
</dbReference>
<evidence type="ECO:0000313" key="2">
    <source>
        <dbReference type="EMBL" id="KAJ3435224.1"/>
    </source>
</evidence>
<feature type="domain" description="Gelsolin-like" evidence="1">
    <location>
        <begin position="37"/>
        <end position="109"/>
    </location>
</feature>
<dbReference type="GO" id="GO:0005737">
    <property type="term" value="C:cytoplasm"/>
    <property type="evidence" value="ECO:0007669"/>
    <property type="project" value="TreeGrafter"/>
</dbReference>
<feature type="domain" description="Gelsolin-like" evidence="1">
    <location>
        <begin position="268"/>
        <end position="334"/>
    </location>
</feature>
<dbReference type="AlphaFoldDB" id="A0AAV7Z0B3"/>
<sequence length="342" mass="39071">MQDITEFDEAWKGVGKTVGLKKWRIEKFKVIEFTPFSDFFEGDAFIVLHTWKKENLNTLYHDIYFWLGKDSTQDEQGTAAYKTVELDTYLGGAPIQHREVQGYESQQFLDLFEGGIRYLKGGIDSGFSHVEPEKYTPRLFHIKGKKKIRVQEVPLEVASLNEGDCFVLDSGLDLYQWHGKKSNFMEKRKASEVSNSIKGERKGQPTIHVMDQSETSRKFWNLLGGKAKIKSAQEGGDDLEFENQTTTKSLWLISDESGELKFSKVSEGSDVNKSQLDTNDVFLLDTGFSLLVWCGLKSTKQEKAGGIKFAMDYLTKNNKPLHTPIARYMETGETDLFWKSFD</sequence>
<dbReference type="EMBL" id="JANTQA010000042">
    <property type="protein sequence ID" value="KAJ3435224.1"/>
    <property type="molecule type" value="Genomic_DNA"/>
</dbReference>
<organism evidence="2 3">
    <name type="scientific">Anaeramoeba flamelloides</name>
    <dbReference type="NCBI Taxonomy" id="1746091"/>
    <lineage>
        <taxon>Eukaryota</taxon>
        <taxon>Metamonada</taxon>
        <taxon>Anaeramoebidae</taxon>
        <taxon>Anaeramoeba</taxon>
    </lineage>
</organism>
<dbReference type="InterPro" id="IPR007122">
    <property type="entry name" value="Villin/Gelsolin"/>
</dbReference>
<dbReference type="Gene3D" id="3.40.20.10">
    <property type="entry name" value="Severin"/>
    <property type="match status" value="3"/>
</dbReference>
<gene>
    <name evidence="2" type="ORF">M0812_02355</name>
</gene>
<feature type="domain" description="Gelsolin-like" evidence="1">
    <location>
        <begin position="147"/>
        <end position="220"/>
    </location>
</feature>
<evidence type="ECO:0000313" key="3">
    <source>
        <dbReference type="Proteomes" id="UP001146793"/>
    </source>
</evidence>
<dbReference type="InterPro" id="IPR029006">
    <property type="entry name" value="ADF-H/Gelsolin-like_dom_sf"/>
</dbReference>
<dbReference type="GO" id="GO:0008154">
    <property type="term" value="P:actin polymerization or depolymerization"/>
    <property type="evidence" value="ECO:0007669"/>
    <property type="project" value="TreeGrafter"/>
</dbReference>
<dbReference type="SMART" id="SM00262">
    <property type="entry name" value="GEL"/>
    <property type="match status" value="3"/>
</dbReference>
<reference evidence="2" key="1">
    <citation type="submission" date="2022-08" db="EMBL/GenBank/DDBJ databases">
        <title>Novel sulphate-reducing endosymbionts in the free-living metamonad Anaeramoeba.</title>
        <authorList>
            <person name="Jerlstrom-Hultqvist J."/>
            <person name="Cepicka I."/>
            <person name="Gallot-Lavallee L."/>
            <person name="Salas-Leiva D."/>
            <person name="Curtis B.A."/>
            <person name="Zahonova K."/>
            <person name="Pipaliya S."/>
            <person name="Dacks J."/>
            <person name="Roger A.J."/>
        </authorList>
    </citation>
    <scope>NUCLEOTIDE SEQUENCE</scope>
    <source>
        <strain evidence="2">Busselton2</strain>
    </source>
</reference>
<dbReference type="Pfam" id="PF00626">
    <property type="entry name" value="Gelsolin"/>
    <property type="match status" value="3"/>
</dbReference>
<dbReference type="CDD" id="cd11289">
    <property type="entry name" value="gelsolin_S2_like"/>
    <property type="match status" value="1"/>
</dbReference>
<dbReference type="GO" id="GO:0015629">
    <property type="term" value="C:actin cytoskeleton"/>
    <property type="evidence" value="ECO:0007669"/>
    <property type="project" value="TreeGrafter"/>
</dbReference>
<evidence type="ECO:0000259" key="1">
    <source>
        <dbReference type="Pfam" id="PF00626"/>
    </source>
</evidence>
<dbReference type="PANTHER" id="PTHR11977">
    <property type="entry name" value="VILLIN"/>
    <property type="match status" value="1"/>
</dbReference>
<dbReference type="PANTHER" id="PTHR11977:SF130">
    <property type="entry name" value="SEVERIN"/>
    <property type="match status" value="1"/>
</dbReference>
<dbReference type="SUPFAM" id="SSF55753">
    <property type="entry name" value="Actin depolymerizing proteins"/>
    <property type="match status" value="3"/>
</dbReference>